<dbReference type="InterPro" id="IPR032774">
    <property type="entry name" value="WG_beta_rep"/>
</dbReference>
<protein>
    <submittedName>
        <fullName evidence="1">WG repeat-containing protein</fullName>
    </submittedName>
</protein>
<reference evidence="1 2" key="1">
    <citation type="submission" date="2020-04" db="EMBL/GenBank/DDBJ databases">
        <title>Flammeovirgaceae bacterium KN852 isolated from deep sea.</title>
        <authorList>
            <person name="Zhang D.-C."/>
        </authorList>
    </citation>
    <scope>NUCLEOTIDE SEQUENCE [LARGE SCALE GENOMIC DNA]</scope>
    <source>
        <strain evidence="1 2">KN852</strain>
    </source>
</reference>
<name>A0A848JCY7_9BACT</name>
<accession>A0A848JCY7</accession>
<dbReference type="Proteomes" id="UP000559010">
    <property type="component" value="Unassembled WGS sequence"/>
</dbReference>
<keyword evidence="2" id="KW-1185">Reference proteome</keyword>
<dbReference type="PANTHER" id="PTHR37841">
    <property type="entry name" value="GLR2918 PROTEIN"/>
    <property type="match status" value="1"/>
</dbReference>
<dbReference type="AlphaFoldDB" id="A0A848JCY7"/>
<dbReference type="RefSeq" id="WP_169685227.1">
    <property type="nucleotide sequence ID" value="NZ_JABBNU010000018.1"/>
</dbReference>
<dbReference type="Pfam" id="PF14903">
    <property type="entry name" value="WG_beta_rep"/>
    <property type="match status" value="2"/>
</dbReference>
<proteinExistence type="predicted"/>
<dbReference type="PANTHER" id="PTHR37841:SF1">
    <property type="entry name" value="DUF3298 DOMAIN-CONTAINING PROTEIN"/>
    <property type="match status" value="1"/>
</dbReference>
<organism evidence="1 2">
    <name type="scientific">Marinigracilibium pacificum</name>
    <dbReference type="NCBI Taxonomy" id="2729599"/>
    <lineage>
        <taxon>Bacteria</taxon>
        <taxon>Pseudomonadati</taxon>
        <taxon>Bacteroidota</taxon>
        <taxon>Cytophagia</taxon>
        <taxon>Cytophagales</taxon>
        <taxon>Flammeovirgaceae</taxon>
        <taxon>Marinigracilibium</taxon>
    </lineage>
</organism>
<sequence length="250" mass="28540">KKKGDKIGFVDKDMNTVIPFEYDFATAFYFGHSIVTKGNKKHIINEKNIAVLDVSKYDFINITSNKHATVAIKKSNKEGESQYGAINYLSGELIYPLGDYHLLGFENGLCPIDFGYDENHMPVSALLNLEKQLIIPKGKYNSILKLGQLIIATDYINNFEDVYDKNLDFLFKTSNSIDVFNNTSKNDIYRLNVMDTTPRLYGAIDHKGNIIIPPIYHNINDFGWNNDGLINVQLNDESFFIDLNGREYKK</sequence>
<gene>
    <name evidence="1" type="ORF">HH304_20805</name>
</gene>
<evidence type="ECO:0000313" key="1">
    <source>
        <dbReference type="EMBL" id="NMM50862.1"/>
    </source>
</evidence>
<dbReference type="EMBL" id="JABBNU010000018">
    <property type="protein sequence ID" value="NMM50862.1"/>
    <property type="molecule type" value="Genomic_DNA"/>
</dbReference>
<comment type="caution">
    <text evidence="1">The sequence shown here is derived from an EMBL/GenBank/DDBJ whole genome shotgun (WGS) entry which is preliminary data.</text>
</comment>
<evidence type="ECO:0000313" key="2">
    <source>
        <dbReference type="Proteomes" id="UP000559010"/>
    </source>
</evidence>
<feature type="non-terminal residue" evidence="1">
    <location>
        <position position="1"/>
    </location>
</feature>